<dbReference type="InterPro" id="IPR006656">
    <property type="entry name" value="Mopterin_OxRdtase"/>
</dbReference>
<comment type="caution">
    <text evidence="7">The sequence shown here is derived from an EMBL/GenBank/DDBJ whole genome shotgun (WGS) entry which is preliminary data.</text>
</comment>
<dbReference type="Pfam" id="PF00384">
    <property type="entry name" value="Molybdopterin"/>
    <property type="match status" value="1"/>
</dbReference>
<evidence type="ECO:0000313" key="8">
    <source>
        <dbReference type="Proteomes" id="UP001501598"/>
    </source>
</evidence>
<dbReference type="InterPro" id="IPR009010">
    <property type="entry name" value="Asp_de-COase-like_dom_sf"/>
</dbReference>
<dbReference type="Proteomes" id="UP001501598">
    <property type="component" value="Unassembled WGS sequence"/>
</dbReference>
<dbReference type="SMART" id="SM00926">
    <property type="entry name" value="Molybdop_Fe4S4"/>
    <property type="match status" value="1"/>
</dbReference>
<dbReference type="Gene3D" id="2.40.40.20">
    <property type="match status" value="1"/>
</dbReference>
<dbReference type="Gene3D" id="3.40.228.10">
    <property type="entry name" value="Dimethylsulfoxide Reductase, domain 2"/>
    <property type="match status" value="1"/>
</dbReference>
<proteinExistence type="predicted"/>
<evidence type="ECO:0000256" key="2">
    <source>
        <dbReference type="ARBA" id="ARBA00022723"/>
    </source>
</evidence>
<evidence type="ECO:0000313" key="7">
    <source>
        <dbReference type="EMBL" id="GAA4546598.1"/>
    </source>
</evidence>
<dbReference type="PANTHER" id="PTHR43105:SF9">
    <property type="entry name" value="NADPH-FE(3+) OXIDOREDUCTASE SUBUNIT ALPHA"/>
    <property type="match status" value="1"/>
</dbReference>
<dbReference type="SUPFAM" id="SSF50692">
    <property type="entry name" value="ADC-like"/>
    <property type="match status" value="1"/>
</dbReference>
<sequence length="749" mass="80082">MTSDAATRPTTTDALPLRTVARGCPLCEAMCGLSVTLDADDRVVSVRGDEDDVYSKGFLCPKGASLGAVDDDPDRLTRPLVRRDGALVETTWDEAFAEVERLLAPILAEDRNGVAAYTGNPTGHNVAFTLLAGRLARSLGTIQNYSPATMDQLPQNVTAALLFGEPSSIPVPDLDTTELLVIVGGNPLVSNGSVGASPDYRGKLKALKARGGRLVVVDPARTATAAVADEHLQVRPGTDLFLFLGILHVLFAEDLVRPRAAQGKLSGLDELRVAVAPYPPAVAAEACGIEQEAILRLARALAAADRAAVYGRLGTTLNRHGTLTCWALQAVNILCGHLDRPGGLLFTRPVTGSPTTRKATKQARPFAVGRYRTRVSGHPEVIGEFPVAALAEEILTPGPGRVRGLVIYGGNLARSMPDSARMQRALAEVEAVVCVDPYLNETTRYADVILPPPGSLTRDHFDLVLYQFAQRNHARFSTPARPVPDGMLSEWEILLRLIAIFEGSRETPDEIDDELAAALRRSIARNLGAEPAEVTAGVSGRGPRRLLDLRIRSGPYGDLFGRRPGGLTLSRLLEFPHGIDLGPLEPRLDEVIRTPSDTVELAPPMILDALARVEVPRSEPGTLLLIGRRDLRSKNSWLHNVTPLAKGKDRSALHVSPADAQTYEVVDGDHAVLRSATGEIRVPVKVTDEVAAGVVSLGHGFGHDDPHARLRVAAQKPGVNSNTLTDGTVLDPLSGTVQMNAIPVRLTPA</sequence>
<evidence type="ECO:0000256" key="5">
    <source>
        <dbReference type="ARBA" id="ARBA00023014"/>
    </source>
</evidence>
<evidence type="ECO:0000256" key="4">
    <source>
        <dbReference type="ARBA" id="ARBA00023004"/>
    </source>
</evidence>
<evidence type="ECO:0000256" key="3">
    <source>
        <dbReference type="ARBA" id="ARBA00023002"/>
    </source>
</evidence>
<keyword evidence="1" id="KW-0004">4Fe-4S</keyword>
<dbReference type="EMBL" id="BAABGT010000032">
    <property type="protein sequence ID" value="GAA4546598.1"/>
    <property type="molecule type" value="Genomic_DNA"/>
</dbReference>
<evidence type="ECO:0000259" key="6">
    <source>
        <dbReference type="PROSITE" id="PS51669"/>
    </source>
</evidence>
<dbReference type="Gene3D" id="2.20.25.90">
    <property type="entry name" value="ADC-like domains"/>
    <property type="match status" value="1"/>
</dbReference>
<feature type="domain" description="4Fe-4S Mo/W bis-MGD-type" evidence="6">
    <location>
        <begin position="17"/>
        <end position="74"/>
    </location>
</feature>
<dbReference type="PROSITE" id="PS51669">
    <property type="entry name" value="4FE4S_MOW_BIS_MGD"/>
    <property type="match status" value="1"/>
</dbReference>
<keyword evidence="4" id="KW-0408">Iron</keyword>
<dbReference type="Gene3D" id="3.40.50.740">
    <property type="match status" value="1"/>
</dbReference>
<keyword evidence="2" id="KW-0479">Metal-binding</keyword>
<keyword evidence="5" id="KW-0411">Iron-sulfur</keyword>
<accession>A0ABP8RT41</accession>
<name>A0ABP8RT41_9PSEU</name>
<keyword evidence="8" id="KW-1185">Reference proteome</keyword>
<evidence type="ECO:0000256" key="1">
    <source>
        <dbReference type="ARBA" id="ARBA00022485"/>
    </source>
</evidence>
<dbReference type="Pfam" id="PF04879">
    <property type="entry name" value="Molybdop_Fe4S4"/>
    <property type="match status" value="1"/>
</dbReference>
<dbReference type="SUPFAM" id="SSF53706">
    <property type="entry name" value="Formate dehydrogenase/DMSO reductase, domains 1-3"/>
    <property type="match status" value="1"/>
</dbReference>
<organism evidence="7 8">
    <name type="scientific">Pseudonocardia xishanensis</name>
    <dbReference type="NCBI Taxonomy" id="630995"/>
    <lineage>
        <taxon>Bacteria</taxon>
        <taxon>Bacillati</taxon>
        <taxon>Actinomycetota</taxon>
        <taxon>Actinomycetes</taxon>
        <taxon>Pseudonocardiales</taxon>
        <taxon>Pseudonocardiaceae</taxon>
        <taxon>Pseudonocardia</taxon>
    </lineage>
</organism>
<dbReference type="PANTHER" id="PTHR43105">
    <property type="entry name" value="RESPIRATORY NITRATE REDUCTASE"/>
    <property type="match status" value="1"/>
</dbReference>
<gene>
    <name evidence="7" type="ORF">GCM10023175_29130</name>
</gene>
<reference evidence="8" key="1">
    <citation type="journal article" date="2019" name="Int. J. Syst. Evol. Microbiol.">
        <title>The Global Catalogue of Microorganisms (GCM) 10K type strain sequencing project: providing services to taxonomists for standard genome sequencing and annotation.</title>
        <authorList>
            <consortium name="The Broad Institute Genomics Platform"/>
            <consortium name="The Broad Institute Genome Sequencing Center for Infectious Disease"/>
            <person name="Wu L."/>
            <person name="Ma J."/>
        </authorList>
    </citation>
    <scope>NUCLEOTIDE SEQUENCE [LARGE SCALE GENOMIC DNA]</scope>
    <source>
        <strain evidence="8">JCM 17906</strain>
    </source>
</reference>
<dbReference type="InterPro" id="IPR050123">
    <property type="entry name" value="Prok_molybdopt-oxidoreductase"/>
</dbReference>
<protein>
    <submittedName>
        <fullName evidence="7">Molybdopterin-dependent oxidoreductase</fullName>
    </submittedName>
</protein>
<dbReference type="InterPro" id="IPR006963">
    <property type="entry name" value="Mopterin_OxRdtase_4Fe-4S_dom"/>
</dbReference>
<dbReference type="InterPro" id="IPR006657">
    <property type="entry name" value="MoPterin_dinucl-bd_dom"/>
</dbReference>
<dbReference type="RefSeq" id="WP_345417458.1">
    <property type="nucleotide sequence ID" value="NZ_BAABGT010000032.1"/>
</dbReference>
<dbReference type="Pfam" id="PF01568">
    <property type="entry name" value="Molydop_binding"/>
    <property type="match status" value="1"/>
</dbReference>
<keyword evidence="3" id="KW-0560">Oxidoreductase</keyword>